<gene>
    <name evidence="1" type="ORF">H8S64_21220</name>
</gene>
<evidence type="ECO:0000313" key="2">
    <source>
        <dbReference type="Proteomes" id="UP000646484"/>
    </source>
</evidence>
<evidence type="ECO:0000313" key="1">
    <source>
        <dbReference type="EMBL" id="MBC5623618.1"/>
    </source>
</evidence>
<comment type="caution">
    <text evidence="1">The sequence shown here is derived from an EMBL/GenBank/DDBJ whole genome shotgun (WGS) entry which is preliminary data.</text>
</comment>
<protein>
    <recommendedName>
        <fullName evidence="3">Lipoprotein</fullName>
    </recommendedName>
</protein>
<keyword evidence="2" id="KW-1185">Reference proteome</keyword>
<organism evidence="1 2">
    <name type="scientific">Butyricimonas hominis</name>
    <dbReference type="NCBI Taxonomy" id="2763032"/>
    <lineage>
        <taxon>Bacteria</taxon>
        <taxon>Pseudomonadati</taxon>
        <taxon>Bacteroidota</taxon>
        <taxon>Bacteroidia</taxon>
        <taxon>Bacteroidales</taxon>
        <taxon>Odoribacteraceae</taxon>
        <taxon>Butyricimonas</taxon>
    </lineage>
</organism>
<dbReference type="EMBL" id="JACOOH010000012">
    <property type="protein sequence ID" value="MBC5623618.1"/>
    <property type="molecule type" value="Genomic_DNA"/>
</dbReference>
<evidence type="ECO:0008006" key="3">
    <source>
        <dbReference type="Google" id="ProtNLM"/>
    </source>
</evidence>
<dbReference type="RefSeq" id="WP_186978641.1">
    <property type="nucleotide sequence ID" value="NZ_JACOOH010000012.1"/>
</dbReference>
<accession>A0ABR7D6L9</accession>
<reference evidence="1 2" key="1">
    <citation type="submission" date="2020-08" db="EMBL/GenBank/DDBJ databases">
        <title>Genome public.</title>
        <authorList>
            <person name="Liu C."/>
            <person name="Sun Q."/>
        </authorList>
    </citation>
    <scope>NUCLEOTIDE SEQUENCE [LARGE SCALE GENOMIC DNA]</scope>
    <source>
        <strain evidence="1 2">NSJ-56</strain>
    </source>
</reference>
<proteinExistence type="predicted"/>
<dbReference type="Proteomes" id="UP000646484">
    <property type="component" value="Unassembled WGS sequence"/>
</dbReference>
<sequence length="309" mass="35665">MKILHYLLLGVALCFVACNGDDDKNLSPTGETNWFALEDSDDELGHLAYEIYKETGVTIFYNDTIAKVQRGVNPAGEPMYRYEVLGVNYDVTTHYEYLYPLLTDRDRIKKGMEFLRDEVIPGLLNGVSPCSFLLVDSLINTNSQVPKNTRLRDVFKARRTTCVALYEEEETIDEKSLSVAVLAGEYAAYIFRTTPDKLAVFYSFSVGKVNNKMDMPLYNQQLSRLDSKSEWDPDWRTFGFLSYNIDRTYTKDYRYYCPTQIQDITDYVKAVLLGDKAFEEENGEFKRCMEKYKVMKSIVAELQETLGKR</sequence>
<name>A0ABR7D6L9_9BACT</name>